<evidence type="ECO:0000313" key="5">
    <source>
        <dbReference type="Proteomes" id="UP000070412"/>
    </source>
</evidence>
<dbReference type="EMBL" id="WVUK01000065">
    <property type="protein sequence ID" value="KAF7488998.1"/>
    <property type="molecule type" value="Genomic_DNA"/>
</dbReference>
<feature type="signal peptide" evidence="2">
    <location>
        <begin position="1"/>
        <end position="27"/>
    </location>
</feature>
<organism evidence="3">
    <name type="scientific">Sarcoptes scabiei</name>
    <name type="common">Itch mite</name>
    <name type="synonym">Acarus scabiei</name>
    <dbReference type="NCBI Taxonomy" id="52283"/>
    <lineage>
        <taxon>Eukaryota</taxon>
        <taxon>Metazoa</taxon>
        <taxon>Ecdysozoa</taxon>
        <taxon>Arthropoda</taxon>
        <taxon>Chelicerata</taxon>
        <taxon>Arachnida</taxon>
        <taxon>Acari</taxon>
        <taxon>Acariformes</taxon>
        <taxon>Sarcoptiformes</taxon>
        <taxon>Astigmata</taxon>
        <taxon>Psoroptidia</taxon>
        <taxon>Sarcoptoidea</taxon>
        <taxon>Sarcoptidae</taxon>
        <taxon>Sarcoptinae</taxon>
        <taxon>Sarcoptes</taxon>
    </lineage>
</organism>
<keyword evidence="5" id="KW-1185">Reference proteome</keyword>
<protein>
    <submittedName>
        <fullName evidence="3 4">Uncharacterized protein</fullName>
    </submittedName>
</protein>
<feature type="region of interest" description="Disordered" evidence="1">
    <location>
        <begin position="97"/>
        <end position="147"/>
    </location>
</feature>
<reference evidence="4" key="3">
    <citation type="submission" date="2022-06" db="UniProtKB">
        <authorList>
            <consortium name="EnsemblMetazoa"/>
        </authorList>
    </citation>
    <scope>IDENTIFICATION</scope>
</reference>
<dbReference type="AlphaFoldDB" id="A0A834VCW0"/>
<evidence type="ECO:0000313" key="3">
    <source>
        <dbReference type="EMBL" id="KAF7488998.1"/>
    </source>
</evidence>
<reference evidence="3" key="2">
    <citation type="submission" date="2020-01" db="EMBL/GenBank/DDBJ databases">
        <authorList>
            <person name="Korhonen P.K.K."/>
            <person name="Guangxu M.G."/>
            <person name="Wang T.W."/>
            <person name="Stroehlein A.J.S."/>
            <person name="Young N.D."/>
            <person name="Ang C.-S.A."/>
            <person name="Fernando D.W.F."/>
            <person name="Lu H.L."/>
            <person name="Taylor S.T."/>
            <person name="Ehtesham M.E.M."/>
            <person name="Najaraj S.H.N."/>
            <person name="Harsha G.H.G."/>
            <person name="Madugundu A.M."/>
            <person name="Renuse S.R."/>
            <person name="Holt D.H."/>
            <person name="Pandey A.P."/>
            <person name="Papenfuss A.P."/>
            <person name="Gasser R.B.G."/>
            <person name="Fischer K.F."/>
        </authorList>
    </citation>
    <scope>NUCLEOTIDE SEQUENCE</scope>
    <source>
        <strain evidence="3">SSS_KF_BRIS2020</strain>
    </source>
</reference>
<sequence>MFAKSIKSFTLFSITLVLFSKIPNSYGIWPFTSWSKPSSSVTSTLTDIFLRPYVEDLTALPSESSPQTSEFVSPAITFENNLKGSNGYQSEHFEQQAISDATTDQQSQWSMSRGQSSSLSNQQVGSQQQQLQQQPHWSSQPTTQFGYQQTSSAPMQDILNHFVDNQAANSKLYGTKTKFSPSFTTENAGIVQSPSSRFPPTPVENQYLIVRKTVQPLPVSGTSQFQQVEKYLDSNKFFQQSQQPSNVVSNQYQSNNWEYVAPVSKPIPQQQVQQPPLILEAFLEQENPQQTPIQTATKGIKVKPQSSHDVSGGYKFPIFSWLTNSSQLHLPSWLKGKQQDYRPASDVQIVQQRPTTTYYYPSSSSSSAYSDSNGNYQNFKTTYVYPSKTVSMNPVSNENHHYQTNINTNANDFKHQEIKTVAQTTSSTTNNNNNNNVGPTQAIWIATDNVQSNPSWQQTQQAQTQYYVPTVQNQQFWTEIFREPGRIQFQSPIVRQIATPSQVTQVESNQDLGGWESISMPETIKPSSASAVTSLKSIQQDEIQEPSMLSVSTEPLNYETSSNNVTNRVVSQSSNQTPQPSHRVVYQTMNQSTSSGVQHTNTTSNPIDTNVMGRSFNAIPSSQFNPVYQFNSASIQTSAGNDNVAVPNTSN</sequence>
<reference evidence="5" key="1">
    <citation type="journal article" date="2020" name="PLoS Negl. Trop. Dis.">
        <title>High-quality nuclear genome for Sarcoptes scabiei-A critical resource for a neglected parasite.</title>
        <authorList>
            <person name="Korhonen P.K."/>
            <person name="Gasser R.B."/>
            <person name="Ma G."/>
            <person name="Wang T."/>
            <person name="Stroehlein A.J."/>
            <person name="Young N.D."/>
            <person name="Ang C.S."/>
            <person name="Fernando D.D."/>
            <person name="Lu H.C."/>
            <person name="Taylor S."/>
            <person name="Reynolds S.L."/>
            <person name="Mofiz E."/>
            <person name="Najaraj S.H."/>
            <person name="Gowda H."/>
            <person name="Madugundu A."/>
            <person name="Renuse S."/>
            <person name="Holt D."/>
            <person name="Pandey A."/>
            <person name="Papenfuss A.T."/>
            <person name="Fischer K."/>
        </authorList>
    </citation>
    <scope>NUCLEOTIDE SEQUENCE [LARGE SCALE GENOMIC DNA]</scope>
</reference>
<evidence type="ECO:0000313" key="4">
    <source>
        <dbReference type="EnsemblMetazoa" id="KAF7488998.1"/>
    </source>
</evidence>
<dbReference type="EnsemblMetazoa" id="SSS_3089s_mrna">
    <property type="protein sequence ID" value="KAF7488998.1"/>
    <property type="gene ID" value="SSS_3089"/>
</dbReference>
<proteinExistence type="predicted"/>
<evidence type="ECO:0000256" key="1">
    <source>
        <dbReference type="SAM" id="MobiDB-lite"/>
    </source>
</evidence>
<feature type="chain" id="PRO_5038259525" evidence="2">
    <location>
        <begin position="28"/>
        <end position="651"/>
    </location>
</feature>
<name>A0A834VCW0_SARSC</name>
<dbReference type="Proteomes" id="UP000070412">
    <property type="component" value="Unassembled WGS sequence"/>
</dbReference>
<gene>
    <name evidence="3" type="ORF">SSS_3089</name>
</gene>
<accession>A0A834VCW0</accession>
<evidence type="ECO:0000256" key="2">
    <source>
        <dbReference type="SAM" id="SignalP"/>
    </source>
</evidence>
<keyword evidence="2" id="KW-0732">Signal</keyword>
<dbReference type="OrthoDB" id="6514008at2759"/>
<feature type="compositionally biased region" description="Low complexity" evidence="1">
    <location>
        <begin position="105"/>
        <end position="140"/>
    </location>
</feature>